<evidence type="ECO:0000313" key="2">
    <source>
        <dbReference type="EMBL" id="UPL65250.1"/>
    </source>
</evidence>
<keyword evidence="2" id="KW-0496">Mitochondrion</keyword>
<geneLocation type="mitochondrion" evidence="2"/>
<reference evidence="2" key="1">
    <citation type="journal article" date="2022" name="Cladistics">
        <title>Diversification of the phytophagous lineages of true bugs (Insecta: Hemiptera: Heteroptera) shortly after that of the flowering plants.</title>
        <authorList>
            <person name="Ye F."/>
            <person name="Kment P."/>
            <person name="Redei D."/>
            <person name="Luo J.Y."/>
            <person name="Wang Y.H."/>
            <person name="Kuechler S.M."/>
            <person name="Zhang W.W."/>
            <person name="Chen P.P."/>
            <person name="Wu H.Y."/>
            <person name="Wu Y.Z."/>
            <person name="Sun X.Y."/>
            <person name="Ding L."/>
            <person name="Wang Y.R."/>
            <person name="Xie Q."/>
        </authorList>
    </citation>
    <scope>NUCLEOTIDE SEQUENCE</scope>
</reference>
<keyword evidence="1" id="KW-1133">Transmembrane helix</keyword>
<dbReference type="EMBL" id="MW619642">
    <property type="protein sequence ID" value="UPL65250.1"/>
    <property type="molecule type" value="Genomic_DNA"/>
</dbReference>
<sequence>MPQMAPMWWELLFMMTLMLYTFMSTIIYFNKENKLSTKTEKISKSEMNLKW</sequence>
<keyword evidence="1" id="KW-0472">Membrane</keyword>
<organism evidence="2">
    <name type="scientific">Physopelta sp</name>
    <dbReference type="NCBI Taxonomy" id="2931303"/>
    <lineage>
        <taxon>Eukaryota</taxon>
        <taxon>Metazoa</taxon>
        <taxon>Ecdysozoa</taxon>
        <taxon>Arthropoda</taxon>
        <taxon>Hexapoda</taxon>
        <taxon>Insecta</taxon>
        <taxon>Pterygota</taxon>
        <taxon>Neoptera</taxon>
        <taxon>Paraneoptera</taxon>
        <taxon>Hemiptera</taxon>
        <taxon>Heteroptera</taxon>
        <taxon>Panheteroptera</taxon>
        <taxon>Pentatomomorpha</taxon>
        <taxon>Pyrrhocoroidea</taxon>
        <taxon>Largidae</taxon>
        <taxon>Physopelta</taxon>
    </lineage>
</organism>
<proteinExistence type="predicted"/>
<feature type="transmembrane region" description="Helical" evidence="1">
    <location>
        <begin position="6"/>
        <end position="29"/>
    </location>
</feature>
<protein>
    <submittedName>
        <fullName evidence="2">ATPase subunit 8</fullName>
    </submittedName>
</protein>
<dbReference type="AlphaFoldDB" id="A0A8T9ZWS9"/>
<name>A0A8T9ZWS9_9HEMI</name>
<evidence type="ECO:0000256" key="1">
    <source>
        <dbReference type="SAM" id="Phobius"/>
    </source>
</evidence>
<accession>A0A8T9ZWS9</accession>
<keyword evidence="1" id="KW-0812">Transmembrane</keyword>